<dbReference type="Proteomes" id="UP000192674">
    <property type="component" value="Unassembled WGS sequence"/>
</dbReference>
<evidence type="ECO:0000256" key="1">
    <source>
        <dbReference type="SAM" id="MobiDB-lite"/>
    </source>
</evidence>
<feature type="region of interest" description="Disordered" evidence="1">
    <location>
        <begin position="1"/>
        <end position="21"/>
    </location>
</feature>
<dbReference type="InterPro" id="IPR008990">
    <property type="entry name" value="Elect_transpt_acc-like_dom_sf"/>
</dbReference>
<evidence type="ECO:0000259" key="2">
    <source>
        <dbReference type="Pfam" id="PF02211"/>
    </source>
</evidence>
<dbReference type="Gene3D" id="2.30.30.50">
    <property type="match status" value="1"/>
</dbReference>
<organism evidence="3 4">
    <name type="scientific">Kibdelosporangium aridum</name>
    <dbReference type="NCBI Taxonomy" id="2030"/>
    <lineage>
        <taxon>Bacteria</taxon>
        <taxon>Bacillati</taxon>
        <taxon>Actinomycetota</taxon>
        <taxon>Actinomycetes</taxon>
        <taxon>Pseudonocardiales</taxon>
        <taxon>Pseudonocardiaceae</taxon>
        <taxon>Kibdelosporangium</taxon>
    </lineage>
</organism>
<dbReference type="EMBL" id="FWXV01000003">
    <property type="protein sequence ID" value="SMD07911.1"/>
    <property type="molecule type" value="Genomic_DNA"/>
</dbReference>
<keyword evidence="4" id="KW-1185">Reference proteome</keyword>
<dbReference type="InterPro" id="IPR024690">
    <property type="entry name" value="CN_hydtase_beta_dom_C"/>
</dbReference>
<dbReference type="OrthoDB" id="3478924at2"/>
<reference evidence="3 4" key="1">
    <citation type="submission" date="2017-04" db="EMBL/GenBank/DDBJ databases">
        <authorList>
            <person name="Afonso C.L."/>
            <person name="Miller P.J."/>
            <person name="Scott M.A."/>
            <person name="Spackman E."/>
            <person name="Goraichik I."/>
            <person name="Dimitrov K.M."/>
            <person name="Suarez D.L."/>
            <person name="Swayne D.E."/>
        </authorList>
    </citation>
    <scope>NUCLEOTIDE SEQUENCE [LARGE SCALE GENOMIC DNA]</scope>
    <source>
        <strain evidence="3 4">DSM 43828</strain>
    </source>
</reference>
<evidence type="ECO:0000313" key="3">
    <source>
        <dbReference type="EMBL" id="SMD07911.1"/>
    </source>
</evidence>
<protein>
    <submittedName>
        <fullName evidence="3">Nitrile hydratase beta subunit</fullName>
    </submittedName>
</protein>
<sequence>MTFTTGDRVRAKSVDPPHHTRLPSYIRGAVGTIVGNQGAHPVPDDVVRGFSAPAETVYAVRFTAGELFGTGDHTVTVSLWQRYMERL</sequence>
<gene>
    <name evidence="3" type="ORF">SAMN05661093_04254</name>
</gene>
<dbReference type="RefSeq" id="WP_084428577.1">
    <property type="nucleotide sequence ID" value="NZ_FWXV01000003.1"/>
</dbReference>
<feature type="domain" description="Nitrile hydratase beta subunit" evidence="2">
    <location>
        <begin position="2"/>
        <end position="85"/>
    </location>
</feature>
<name>A0A1W2EDW6_KIBAR</name>
<dbReference type="Pfam" id="PF02211">
    <property type="entry name" value="NHase_beta_C"/>
    <property type="match status" value="1"/>
</dbReference>
<proteinExistence type="predicted"/>
<evidence type="ECO:0000313" key="4">
    <source>
        <dbReference type="Proteomes" id="UP000192674"/>
    </source>
</evidence>
<feature type="compositionally biased region" description="Basic and acidic residues" evidence="1">
    <location>
        <begin position="7"/>
        <end position="18"/>
    </location>
</feature>
<accession>A0A1W2EDW6</accession>
<dbReference type="AlphaFoldDB" id="A0A1W2EDW6"/>
<dbReference type="SUPFAM" id="SSF50090">
    <property type="entry name" value="Electron transport accessory proteins"/>
    <property type="match status" value="1"/>
</dbReference>